<dbReference type="Proteomes" id="UP001311915">
    <property type="component" value="Unassembled WGS sequence"/>
</dbReference>
<evidence type="ECO:0000259" key="1">
    <source>
        <dbReference type="Pfam" id="PF03732"/>
    </source>
</evidence>
<proteinExistence type="predicted"/>
<gene>
    <name evidence="2" type="ORF">R3W88_022669</name>
</gene>
<dbReference type="InterPro" id="IPR005162">
    <property type="entry name" value="Retrotrans_gag_dom"/>
</dbReference>
<protein>
    <recommendedName>
        <fullName evidence="1">Retrotransposon gag domain-containing protein</fullName>
    </recommendedName>
</protein>
<feature type="domain" description="Retrotransposon gag" evidence="1">
    <location>
        <begin position="84"/>
        <end position="131"/>
    </location>
</feature>
<dbReference type="Pfam" id="PF03732">
    <property type="entry name" value="Retrotrans_gag"/>
    <property type="match status" value="1"/>
</dbReference>
<reference evidence="2 3" key="1">
    <citation type="submission" date="2023-10" db="EMBL/GenBank/DDBJ databases">
        <title>Genome-Wide Identification Analysis in wild type Solanum Pinnatisectum Reveals Some Genes Defensing Phytophthora Infestans.</title>
        <authorList>
            <person name="Sun C."/>
        </authorList>
    </citation>
    <scope>NUCLEOTIDE SEQUENCE [LARGE SCALE GENOMIC DNA]</scope>
    <source>
        <strain evidence="2">LQN</strain>
        <tissue evidence="2">Leaf</tissue>
    </source>
</reference>
<evidence type="ECO:0000313" key="3">
    <source>
        <dbReference type="Proteomes" id="UP001311915"/>
    </source>
</evidence>
<name>A0AAV9LVE2_9SOLN</name>
<dbReference type="EMBL" id="JAWPEI010000004">
    <property type="protein sequence ID" value="KAK4729681.1"/>
    <property type="molecule type" value="Genomic_DNA"/>
</dbReference>
<dbReference type="AlphaFoldDB" id="A0AAV9LVE2"/>
<evidence type="ECO:0000313" key="2">
    <source>
        <dbReference type="EMBL" id="KAK4729681.1"/>
    </source>
</evidence>
<keyword evidence="3" id="KW-1185">Reference proteome</keyword>
<accession>A0AAV9LVE2</accession>
<organism evidence="2 3">
    <name type="scientific">Solanum pinnatisectum</name>
    <name type="common">tansyleaf nightshade</name>
    <dbReference type="NCBI Taxonomy" id="50273"/>
    <lineage>
        <taxon>Eukaryota</taxon>
        <taxon>Viridiplantae</taxon>
        <taxon>Streptophyta</taxon>
        <taxon>Embryophyta</taxon>
        <taxon>Tracheophyta</taxon>
        <taxon>Spermatophyta</taxon>
        <taxon>Magnoliopsida</taxon>
        <taxon>eudicotyledons</taxon>
        <taxon>Gunneridae</taxon>
        <taxon>Pentapetalae</taxon>
        <taxon>asterids</taxon>
        <taxon>lamiids</taxon>
        <taxon>Solanales</taxon>
        <taxon>Solanaceae</taxon>
        <taxon>Solanoideae</taxon>
        <taxon>Solaneae</taxon>
        <taxon>Solanum</taxon>
    </lineage>
</organism>
<sequence length="137" mass="15930">MSNKEIRVAFLTLARPMLAQVNRDVRPRVNAIESTLASRLRDFVRMNPPIFIGSRIGEDLQEFLDGVYKIVDTIGVSSREKAELASYQLKEVSQVWFTQWKANRPVKASPIEWEEFKKAFLGKYFPVRRESVRLRSL</sequence>
<comment type="caution">
    <text evidence="2">The sequence shown here is derived from an EMBL/GenBank/DDBJ whole genome shotgun (WGS) entry which is preliminary data.</text>
</comment>